<organism evidence="13 14">
    <name type="scientific">Dinghuibacter silviterrae</name>
    <dbReference type="NCBI Taxonomy" id="1539049"/>
    <lineage>
        <taxon>Bacteria</taxon>
        <taxon>Pseudomonadati</taxon>
        <taxon>Bacteroidota</taxon>
        <taxon>Chitinophagia</taxon>
        <taxon>Chitinophagales</taxon>
        <taxon>Chitinophagaceae</taxon>
        <taxon>Dinghuibacter</taxon>
    </lineage>
</organism>
<keyword evidence="10" id="KW-0732">Signal</keyword>
<dbReference type="InterPro" id="IPR039426">
    <property type="entry name" value="TonB-dep_rcpt-like"/>
</dbReference>
<dbReference type="Proteomes" id="UP000294498">
    <property type="component" value="Unassembled WGS sequence"/>
</dbReference>
<dbReference type="InterPro" id="IPR000531">
    <property type="entry name" value="Beta-barrel_TonB"/>
</dbReference>
<dbReference type="SUPFAM" id="SSF56935">
    <property type="entry name" value="Porins"/>
    <property type="match status" value="1"/>
</dbReference>
<dbReference type="Pfam" id="PF13715">
    <property type="entry name" value="CarbopepD_reg_2"/>
    <property type="match status" value="1"/>
</dbReference>
<evidence type="ECO:0000256" key="1">
    <source>
        <dbReference type="ARBA" id="ARBA00004571"/>
    </source>
</evidence>
<evidence type="ECO:0000256" key="7">
    <source>
        <dbReference type="ARBA" id="ARBA00023237"/>
    </source>
</evidence>
<dbReference type="GO" id="GO:0009279">
    <property type="term" value="C:cell outer membrane"/>
    <property type="evidence" value="ECO:0007669"/>
    <property type="project" value="UniProtKB-SubCell"/>
</dbReference>
<dbReference type="InterPro" id="IPR008969">
    <property type="entry name" value="CarboxyPept-like_regulatory"/>
</dbReference>
<dbReference type="SUPFAM" id="SSF49464">
    <property type="entry name" value="Carboxypeptidase regulatory domain-like"/>
    <property type="match status" value="1"/>
</dbReference>
<evidence type="ECO:0000313" key="14">
    <source>
        <dbReference type="Proteomes" id="UP000294498"/>
    </source>
</evidence>
<feature type="chain" id="PRO_5020343207" evidence="10">
    <location>
        <begin position="24"/>
        <end position="1005"/>
    </location>
</feature>
<dbReference type="PROSITE" id="PS52016">
    <property type="entry name" value="TONB_DEPENDENT_REC_3"/>
    <property type="match status" value="1"/>
</dbReference>
<evidence type="ECO:0000256" key="2">
    <source>
        <dbReference type="ARBA" id="ARBA00022448"/>
    </source>
</evidence>
<sequence length="1005" mass="109386">MNCNMRKSAMLLLCLLGSLLSMAQNGGIITGKVTGPDGSPIPGATVKVKGKSKGTVTIEDGTFQLRGLDKATLVISALGYGTQEVEATNGGVVSLTLAKNTKSLEEVVVTAIGVKKEKRELTFSSQEVSGADVTRSKEPNILNGLTGKVSGVQITNASGTPGGSARIVIRGITSILGNDQALIVLDGTPINNDETGGAPDGGAGTNRLSDIDPNIIESINVLKGAAATALYGSAGARGVVLITTKHGTGKPKLDFTSEVSADYAIFPERQYKYAQGDQGVYYDGNTSKTSSSWGPEMDTLTVNGQKVKSYNPLKQFFRTGITTNNSLQLTGGTPTSNYLMSYSYFDQTGTVPKDEYKRHAFFVKYSNDILPNLKSTIQLNYTYGETYKLPEGYGLTSPMVTVMTLPVSWNPLPYEDSTGAQRLYRYSRNNPYWIVDNVLNTSVVNRFIPMATFVYTPFSWLTATERVTADIYSDQQDYHVNTGDIAYGTGYIYNGRLFNRQYNHDFILQAKKQFGDFNTSLLLGDNIQSVYNADSYANGKSLSTPGFYNISNASSVNYYDYYSQTRKVGYYSEADVDWRNTLVLALSGRVDGSSVLKKTYFPYGSAALGYIFSENLPQSWRKTINFAKARVSYAVVGNDNVGAYANTTEWYQASVAGYLNSLTFPYNGSNGFQISSTLGNQNLKNELLSEFEAGLEMKLFDNRVGLEASYFNRKMTDGLVNGAQIAYSTGYTGTTLNSATMTTNGVEALVNVTPVRTRTFSWDMTLNWSKINNKVTGIVPGTNMTDVGFVYAVVGQPWGVLYGSTFDRTASGQLKINASGLPYSTTTGIVGNITPNWTGGIMNTFRYKQLALTVFIDIKKGGQIENTNEYYDYYYGIAKVTENRQDRVVAGISDVTGKANTVSTTAESYYRALSSVTEAQIQNDSYTKLRNVSLSYALRPGSLARTPFRDVTFTLTGKNLIIWHGNFTGGDPETNSWGSGNGSIGNYSYSTPSSRSVDVTLKLGF</sequence>
<evidence type="ECO:0000256" key="8">
    <source>
        <dbReference type="PROSITE-ProRule" id="PRU01360"/>
    </source>
</evidence>
<keyword evidence="7 8" id="KW-0998">Cell outer membrane</keyword>
<dbReference type="InterPro" id="IPR012910">
    <property type="entry name" value="Plug_dom"/>
</dbReference>
<feature type="signal peptide" evidence="10">
    <location>
        <begin position="1"/>
        <end position="23"/>
    </location>
</feature>
<dbReference type="NCBIfam" id="TIGR04057">
    <property type="entry name" value="SusC_RagA_signa"/>
    <property type="match status" value="1"/>
</dbReference>
<comment type="subcellular location">
    <subcellularLocation>
        <location evidence="1 8">Cell outer membrane</location>
        <topology evidence="1 8">Multi-pass membrane protein</topology>
    </subcellularLocation>
</comment>
<dbReference type="Gene3D" id="2.40.170.20">
    <property type="entry name" value="TonB-dependent receptor, beta-barrel domain"/>
    <property type="match status" value="1"/>
</dbReference>
<keyword evidence="4 8" id="KW-0812">Transmembrane</keyword>
<gene>
    <name evidence="13" type="ORF">EDB95_2257</name>
</gene>
<dbReference type="Gene3D" id="2.170.130.10">
    <property type="entry name" value="TonB-dependent receptor, plug domain"/>
    <property type="match status" value="1"/>
</dbReference>
<feature type="domain" description="TonB-dependent receptor plug" evidence="12">
    <location>
        <begin position="118"/>
        <end position="239"/>
    </location>
</feature>
<keyword evidence="2 8" id="KW-0813">Transport</keyword>
<keyword evidence="5 9" id="KW-0798">TonB box</keyword>
<name>A0A4R8DUT8_9BACT</name>
<dbReference type="InterPro" id="IPR023996">
    <property type="entry name" value="TonB-dep_OMP_SusC/RagA"/>
</dbReference>
<dbReference type="InterPro" id="IPR023997">
    <property type="entry name" value="TonB-dep_OMP_SusC/RagA_CS"/>
</dbReference>
<comment type="caution">
    <text evidence="13">The sequence shown here is derived from an EMBL/GenBank/DDBJ whole genome shotgun (WGS) entry which is preliminary data.</text>
</comment>
<keyword evidence="14" id="KW-1185">Reference proteome</keyword>
<dbReference type="EMBL" id="SODV01000001">
    <property type="protein sequence ID" value="TDX01225.1"/>
    <property type="molecule type" value="Genomic_DNA"/>
</dbReference>
<protein>
    <submittedName>
        <fullName evidence="13">TonB-linked SusC/RagA family outer membrane protein</fullName>
    </submittedName>
</protein>
<evidence type="ECO:0000259" key="11">
    <source>
        <dbReference type="Pfam" id="PF00593"/>
    </source>
</evidence>
<accession>A0A4R8DUT8</accession>
<comment type="similarity">
    <text evidence="8 9">Belongs to the TonB-dependent receptor family.</text>
</comment>
<feature type="domain" description="TonB-dependent receptor-like beta-barrel" evidence="11">
    <location>
        <begin position="409"/>
        <end position="960"/>
    </location>
</feature>
<evidence type="ECO:0000313" key="13">
    <source>
        <dbReference type="EMBL" id="TDX01225.1"/>
    </source>
</evidence>
<dbReference type="Pfam" id="PF00593">
    <property type="entry name" value="TonB_dep_Rec_b-barrel"/>
    <property type="match status" value="1"/>
</dbReference>
<keyword evidence="3 8" id="KW-1134">Transmembrane beta strand</keyword>
<dbReference type="InterPro" id="IPR036942">
    <property type="entry name" value="Beta-barrel_TonB_sf"/>
</dbReference>
<dbReference type="Pfam" id="PF07715">
    <property type="entry name" value="Plug"/>
    <property type="match status" value="1"/>
</dbReference>
<dbReference type="InterPro" id="IPR037066">
    <property type="entry name" value="Plug_dom_sf"/>
</dbReference>
<proteinExistence type="inferred from homology"/>
<dbReference type="AlphaFoldDB" id="A0A4R8DUT8"/>
<dbReference type="NCBIfam" id="TIGR04056">
    <property type="entry name" value="OMP_RagA_SusC"/>
    <property type="match status" value="1"/>
</dbReference>
<evidence type="ECO:0000256" key="3">
    <source>
        <dbReference type="ARBA" id="ARBA00022452"/>
    </source>
</evidence>
<evidence type="ECO:0000256" key="4">
    <source>
        <dbReference type="ARBA" id="ARBA00022692"/>
    </source>
</evidence>
<evidence type="ECO:0000256" key="5">
    <source>
        <dbReference type="ARBA" id="ARBA00023077"/>
    </source>
</evidence>
<evidence type="ECO:0000256" key="9">
    <source>
        <dbReference type="RuleBase" id="RU003357"/>
    </source>
</evidence>
<dbReference type="Gene3D" id="2.60.40.1120">
    <property type="entry name" value="Carboxypeptidase-like, regulatory domain"/>
    <property type="match status" value="1"/>
</dbReference>
<evidence type="ECO:0000256" key="10">
    <source>
        <dbReference type="SAM" id="SignalP"/>
    </source>
</evidence>
<evidence type="ECO:0000256" key="6">
    <source>
        <dbReference type="ARBA" id="ARBA00023136"/>
    </source>
</evidence>
<keyword evidence="6 8" id="KW-0472">Membrane</keyword>
<reference evidence="13 14" key="1">
    <citation type="submission" date="2019-03" db="EMBL/GenBank/DDBJ databases">
        <title>Genomic Encyclopedia of Type Strains, Phase IV (KMG-IV): sequencing the most valuable type-strain genomes for metagenomic binning, comparative biology and taxonomic classification.</title>
        <authorList>
            <person name="Goeker M."/>
        </authorList>
    </citation>
    <scope>NUCLEOTIDE SEQUENCE [LARGE SCALE GENOMIC DNA]</scope>
    <source>
        <strain evidence="13 14">DSM 100059</strain>
    </source>
</reference>
<evidence type="ECO:0000259" key="12">
    <source>
        <dbReference type="Pfam" id="PF07715"/>
    </source>
</evidence>